<dbReference type="OrthoDB" id="5193947at2"/>
<dbReference type="InterPro" id="IPR014027">
    <property type="entry name" value="UDP-Glc/GDP-Man_DH_C"/>
</dbReference>
<dbReference type="GO" id="GO:0051287">
    <property type="term" value="F:NAD binding"/>
    <property type="evidence" value="ECO:0007669"/>
    <property type="project" value="InterPro"/>
</dbReference>
<dbReference type="SMART" id="SM00984">
    <property type="entry name" value="UDPG_MGDP_dh_C"/>
    <property type="match status" value="1"/>
</dbReference>
<dbReference type="Proteomes" id="UP000268658">
    <property type="component" value="Chromosome"/>
</dbReference>
<evidence type="ECO:0000313" key="9">
    <source>
        <dbReference type="EMBL" id="VEI18218.1"/>
    </source>
</evidence>
<comment type="pathway">
    <text evidence="1">Nucleotide-sugar biosynthesis; UDP-alpha-D-glucuronate biosynthesis; UDP-alpha-D-glucuronate from UDP-alpha-D-glucose: step 1/1.</text>
</comment>
<evidence type="ECO:0000256" key="1">
    <source>
        <dbReference type="ARBA" id="ARBA00004701"/>
    </source>
</evidence>
<dbReference type="PANTHER" id="PTHR43750:SF3">
    <property type="entry name" value="UDP-GLUCOSE 6-DEHYDROGENASE TUAD"/>
    <property type="match status" value="1"/>
</dbReference>
<dbReference type="AlphaFoldDB" id="A0A448PP65"/>
<evidence type="ECO:0000259" key="8">
    <source>
        <dbReference type="SMART" id="SM00984"/>
    </source>
</evidence>
<gene>
    <name evidence="9" type="primary">tuaD_4</name>
    <name evidence="9" type="ORF">NCTC10951_02592</name>
</gene>
<dbReference type="InterPro" id="IPR008927">
    <property type="entry name" value="6-PGluconate_DH-like_C_sf"/>
</dbReference>
<dbReference type="Pfam" id="PF03721">
    <property type="entry name" value="UDPG_MGDP_dh_N"/>
    <property type="match status" value="1"/>
</dbReference>
<accession>A0A448PP65</accession>
<dbReference type="EC" id="1.1.1.22" evidence="3 7"/>
<dbReference type="PIRSF" id="PIRSF500134">
    <property type="entry name" value="UDPglc_DH_bac"/>
    <property type="match status" value="1"/>
</dbReference>
<dbReference type="InterPro" id="IPR028357">
    <property type="entry name" value="UDPglc_DH_bac"/>
</dbReference>
<dbReference type="InterPro" id="IPR036220">
    <property type="entry name" value="UDP-Glc/GDP-Man_DH_C_sf"/>
</dbReference>
<dbReference type="NCBIfam" id="TIGR03026">
    <property type="entry name" value="NDP-sugDHase"/>
    <property type="match status" value="1"/>
</dbReference>
<evidence type="ECO:0000256" key="3">
    <source>
        <dbReference type="ARBA" id="ARBA00012954"/>
    </source>
</evidence>
<dbReference type="InterPro" id="IPR017476">
    <property type="entry name" value="UDP-Glc/GDP-Man"/>
</dbReference>
<evidence type="ECO:0000256" key="4">
    <source>
        <dbReference type="ARBA" id="ARBA00023002"/>
    </source>
</evidence>
<organism evidence="9 10">
    <name type="scientific">Actinomyces viscosus</name>
    <dbReference type="NCBI Taxonomy" id="1656"/>
    <lineage>
        <taxon>Bacteria</taxon>
        <taxon>Bacillati</taxon>
        <taxon>Actinomycetota</taxon>
        <taxon>Actinomycetes</taxon>
        <taxon>Actinomycetales</taxon>
        <taxon>Actinomycetaceae</taxon>
        <taxon>Actinomyces</taxon>
    </lineage>
</organism>
<dbReference type="Pfam" id="PF00984">
    <property type="entry name" value="UDPG_MGDP_dh"/>
    <property type="match status" value="1"/>
</dbReference>
<evidence type="ECO:0000256" key="7">
    <source>
        <dbReference type="PIRNR" id="PIRNR000124"/>
    </source>
</evidence>
<comment type="catalytic activity">
    <reaction evidence="6 7">
        <text>UDP-alpha-D-glucose + 2 NAD(+) + H2O = UDP-alpha-D-glucuronate + 2 NADH + 3 H(+)</text>
        <dbReference type="Rhea" id="RHEA:23596"/>
        <dbReference type="ChEBI" id="CHEBI:15377"/>
        <dbReference type="ChEBI" id="CHEBI:15378"/>
        <dbReference type="ChEBI" id="CHEBI:57540"/>
        <dbReference type="ChEBI" id="CHEBI:57945"/>
        <dbReference type="ChEBI" id="CHEBI:58052"/>
        <dbReference type="ChEBI" id="CHEBI:58885"/>
        <dbReference type="EC" id="1.1.1.22"/>
    </reaction>
</comment>
<keyword evidence="5 7" id="KW-0520">NAD</keyword>
<dbReference type="Gene3D" id="3.40.50.720">
    <property type="entry name" value="NAD(P)-binding Rossmann-like Domain"/>
    <property type="match status" value="2"/>
</dbReference>
<dbReference type="KEGG" id="avc:NCTC10951_02592"/>
<dbReference type="SUPFAM" id="SSF51735">
    <property type="entry name" value="NAD(P)-binding Rossmann-fold domains"/>
    <property type="match status" value="1"/>
</dbReference>
<dbReference type="PIRSF" id="PIRSF000124">
    <property type="entry name" value="UDPglc_GDPman_dh"/>
    <property type="match status" value="1"/>
</dbReference>
<dbReference type="RefSeq" id="WP_126414962.1">
    <property type="nucleotide sequence ID" value="NZ_JASPER010000022.1"/>
</dbReference>
<dbReference type="Pfam" id="PF03720">
    <property type="entry name" value="UDPG_MGDP_dh_C"/>
    <property type="match status" value="1"/>
</dbReference>
<sequence length="440" mass="46111">MNITVIGCGYLGAVHACAMAELGHRVVGVDVDQDKVDALGEGRAPFHEPGFTEILRRRIESGGLMFTTDFSAISGAQAHFIAVGTPEGPDGAADLTYVDAAVEAMKPYLGVCLDGDEVVVGKSTVPVGTAARLAPTIAASGAVLVWNPEFLREGFAVEDTLGPDRMVYGLPEDPADAERATAVLDELYAPIIESGTPRLVMDYATAELVKISANAFLATKISFINAMASVCDAAGGDVTALARSIGMDARIGGRFLRAGIGFGGGCLPKDIRAFRARADELGVGEALNFLAEVDQINEDARHQTLDKARSMLGGSVNRARVAVLGTTFKPDSDDMRCSPGLAIAAELADEGARVVVTDPAAAPILAHDDDLPYDVAADLEEALTSADLVLLATEWDQYTSCDPAWAAALVDRRNVVDGRNALDPKAWRSAGFAYAAVGSR</sequence>
<comment type="similarity">
    <text evidence="2 7">Belongs to the UDP-glucose/GDP-mannose dehydrogenase family.</text>
</comment>
<name>A0A448PP65_ACTVI</name>
<dbReference type="SUPFAM" id="SSF52413">
    <property type="entry name" value="UDP-glucose/GDP-mannose dehydrogenase C-terminal domain"/>
    <property type="match status" value="1"/>
</dbReference>
<dbReference type="InterPro" id="IPR036291">
    <property type="entry name" value="NAD(P)-bd_dom_sf"/>
</dbReference>
<evidence type="ECO:0000313" key="10">
    <source>
        <dbReference type="Proteomes" id="UP000268658"/>
    </source>
</evidence>
<dbReference type="EMBL" id="LR134477">
    <property type="protein sequence ID" value="VEI18218.1"/>
    <property type="molecule type" value="Genomic_DNA"/>
</dbReference>
<dbReference type="InterPro" id="IPR001732">
    <property type="entry name" value="UDP-Glc/GDP-Man_DH_N"/>
</dbReference>
<evidence type="ECO:0000256" key="5">
    <source>
        <dbReference type="ARBA" id="ARBA00023027"/>
    </source>
</evidence>
<evidence type="ECO:0000256" key="2">
    <source>
        <dbReference type="ARBA" id="ARBA00006601"/>
    </source>
</evidence>
<dbReference type="SUPFAM" id="SSF48179">
    <property type="entry name" value="6-phosphogluconate dehydrogenase C-terminal domain-like"/>
    <property type="match status" value="1"/>
</dbReference>
<dbReference type="Gene3D" id="1.20.5.100">
    <property type="entry name" value="Cytochrome c1, transmembrane anchor, C-terminal"/>
    <property type="match status" value="1"/>
</dbReference>
<dbReference type="GO" id="GO:0000271">
    <property type="term" value="P:polysaccharide biosynthetic process"/>
    <property type="evidence" value="ECO:0007669"/>
    <property type="project" value="InterPro"/>
</dbReference>
<dbReference type="UniPathway" id="UPA00038">
    <property type="reaction ID" value="UER00491"/>
</dbReference>
<dbReference type="GO" id="GO:0003979">
    <property type="term" value="F:UDP-glucose 6-dehydrogenase activity"/>
    <property type="evidence" value="ECO:0007669"/>
    <property type="project" value="UniProtKB-EC"/>
</dbReference>
<dbReference type="GO" id="GO:0006065">
    <property type="term" value="P:UDP-glucuronate biosynthetic process"/>
    <property type="evidence" value="ECO:0007669"/>
    <property type="project" value="UniProtKB-UniPathway"/>
</dbReference>
<keyword evidence="4 7" id="KW-0560">Oxidoreductase</keyword>
<feature type="domain" description="UDP-glucose/GDP-mannose dehydrogenase C-terminal" evidence="8">
    <location>
        <begin position="322"/>
        <end position="424"/>
    </location>
</feature>
<dbReference type="InterPro" id="IPR014026">
    <property type="entry name" value="UDP-Glc/GDP-Man_DH_dimer"/>
</dbReference>
<protein>
    <recommendedName>
        <fullName evidence="3 7">UDP-glucose 6-dehydrogenase</fullName>
        <ecNumber evidence="3 7">1.1.1.22</ecNumber>
    </recommendedName>
</protein>
<evidence type="ECO:0000256" key="6">
    <source>
        <dbReference type="ARBA" id="ARBA00047473"/>
    </source>
</evidence>
<proteinExistence type="inferred from homology"/>
<dbReference type="PANTHER" id="PTHR43750">
    <property type="entry name" value="UDP-GLUCOSE 6-DEHYDROGENASE TUAD"/>
    <property type="match status" value="1"/>
</dbReference>
<reference evidence="9 10" key="1">
    <citation type="submission" date="2018-12" db="EMBL/GenBank/DDBJ databases">
        <authorList>
            <consortium name="Pathogen Informatics"/>
        </authorList>
    </citation>
    <scope>NUCLEOTIDE SEQUENCE [LARGE SCALE GENOMIC DNA]</scope>
    <source>
        <strain evidence="9 10">NCTC10951</strain>
    </source>
</reference>